<evidence type="ECO:0000256" key="10">
    <source>
        <dbReference type="ARBA" id="ARBA00049959"/>
    </source>
</evidence>
<keyword evidence="5" id="KW-0677">Repeat</keyword>
<keyword evidence="7" id="KW-0206">Cytoskeleton</keyword>
<evidence type="ECO:0000256" key="4">
    <source>
        <dbReference type="ARBA" id="ARBA00022490"/>
    </source>
</evidence>
<comment type="subcellular location">
    <subcellularLocation>
        <location evidence="1">Cytoplasm</location>
        <location evidence="1">Cytoskeleton</location>
        <location evidence="1">Microtubule organizing center</location>
        <location evidence="1">Centrosome</location>
        <location evidence="1">Centriole</location>
    </subcellularLocation>
</comment>
<accession>A0ABN9KVJ8</accession>
<comment type="similarity">
    <text evidence="2">Belongs to the POC5 family.</text>
</comment>
<keyword evidence="12" id="KW-1185">Reference proteome</keyword>
<evidence type="ECO:0000256" key="5">
    <source>
        <dbReference type="ARBA" id="ARBA00022737"/>
    </source>
</evidence>
<dbReference type="PANTHER" id="PTHR28618:SF1">
    <property type="entry name" value="CENTROSOMAL PROTEIN POC5"/>
    <property type="match status" value="1"/>
</dbReference>
<protein>
    <recommendedName>
        <fullName evidence="3">Centrosomal protein POC5</fullName>
    </recommendedName>
    <alternativeName>
        <fullName evidence="9">Protein of centriole 5</fullName>
    </alternativeName>
</protein>
<evidence type="ECO:0000256" key="1">
    <source>
        <dbReference type="ARBA" id="ARBA00004114"/>
    </source>
</evidence>
<evidence type="ECO:0000313" key="11">
    <source>
        <dbReference type="EMBL" id="CAJ0925822.1"/>
    </source>
</evidence>
<name>A0ABN9KVJ8_9NEOB</name>
<evidence type="ECO:0000256" key="8">
    <source>
        <dbReference type="ARBA" id="ARBA00023306"/>
    </source>
</evidence>
<evidence type="ECO:0000256" key="9">
    <source>
        <dbReference type="ARBA" id="ARBA00031694"/>
    </source>
</evidence>
<keyword evidence="8" id="KW-0131">Cell cycle</keyword>
<dbReference type="EMBL" id="CAUEEQ010003681">
    <property type="protein sequence ID" value="CAJ0925822.1"/>
    <property type="molecule type" value="Genomic_DNA"/>
</dbReference>
<evidence type="ECO:0000256" key="6">
    <source>
        <dbReference type="ARBA" id="ARBA00023054"/>
    </source>
</evidence>
<evidence type="ECO:0000313" key="12">
    <source>
        <dbReference type="Proteomes" id="UP001176940"/>
    </source>
</evidence>
<keyword evidence="6" id="KW-0175">Coiled coil</keyword>
<comment type="caution">
    <text evidence="11">The sequence shown here is derived from an EMBL/GenBank/DDBJ whole genome shotgun (WGS) entry which is preliminary data.</text>
</comment>
<dbReference type="InterPro" id="IPR033351">
    <property type="entry name" value="POC5"/>
</dbReference>
<proteinExistence type="inferred from homology"/>
<comment type="function">
    <text evidence="10">Essential for the assembly of the distal half of centrioles, required for centriole elongation. Acts as a negative regulator of centriole elongation.</text>
</comment>
<evidence type="ECO:0000256" key="7">
    <source>
        <dbReference type="ARBA" id="ARBA00023212"/>
    </source>
</evidence>
<keyword evidence="4" id="KW-0963">Cytoplasm</keyword>
<evidence type="ECO:0000256" key="2">
    <source>
        <dbReference type="ARBA" id="ARBA00010411"/>
    </source>
</evidence>
<organism evidence="11 12">
    <name type="scientific">Ranitomeya imitator</name>
    <name type="common">mimic poison frog</name>
    <dbReference type="NCBI Taxonomy" id="111125"/>
    <lineage>
        <taxon>Eukaryota</taxon>
        <taxon>Metazoa</taxon>
        <taxon>Chordata</taxon>
        <taxon>Craniata</taxon>
        <taxon>Vertebrata</taxon>
        <taxon>Euteleostomi</taxon>
        <taxon>Amphibia</taxon>
        <taxon>Batrachia</taxon>
        <taxon>Anura</taxon>
        <taxon>Neobatrachia</taxon>
        <taxon>Hyloidea</taxon>
        <taxon>Dendrobatidae</taxon>
        <taxon>Dendrobatinae</taxon>
        <taxon>Ranitomeya</taxon>
    </lineage>
</organism>
<reference evidence="11" key="1">
    <citation type="submission" date="2023-07" db="EMBL/GenBank/DDBJ databases">
        <authorList>
            <person name="Stuckert A."/>
        </authorList>
    </citation>
    <scope>NUCLEOTIDE SEQUENCE</scope>
</reference>
<dbReference type="PANTHER" id="PTHR28618">
    <property type="entry name" value="CENTROSOMAL PROTEIN POC5"/>
    <property type="match status" value="1"/>
</dbReference>
<gene>
    <name evidence="11" type="ORF">RIMI_LOCUS2607812</name>
</gene>
<evidence type="ECO:0000256" key="3">
    <source>
        <dbReference type="ARBA" id="ARBA00014910"/>
    </source>
</evidence>
<sequence>MPRRSCLAHLEIDFETQVEAKAGQRADAAAPKADFTKDSMTLSDALPDSGRTVLVDSLETGGSTKGEAVQLAVISNLTRALEKQKEKTELMRTFSHWRLQQIEAGQEDHVCSMADKHYNRILLKNMWRTWRSVMESNWKDKVEQACRARAEEVCIELSSDYETKVAQSKIPKEIVFGFL</sequence>
<dbReference type="Proteomes" id="UP001176940">
    <property type="component" value="Unassembled WGS sequence"/>
</dbReference>